<sequence>MESNFSVKVEFELKEISNENVKKLNEKLSNLEGIKNYTLDVNNQRLNIETWLPLSCLHQILEEITNSEVSLTGMGNMTDAAVVQLVNYSDIKGLIRLIQINENVCVIDGIIHGLDNGCYELVIFENGDLTHAFESLGSRFNSTQINNGKIGIINADQDKKSIFRWVIKNFDISDLVGRSICICNLTKKLSCGIIARSSKIFDNFKRICLCNGKTIWSEKQNF</sequence>
<dbReference type="Gene3D" id="2.60.40.200">
    <property type="entry name" value="Superoxide dismutase, copper/zinc binding domain"/>
    <property type="match status" value="1"/>
</dbReference>
<accession>A0A814ABS2</accession>
<dbReference type="InterPro" id="IPR036423">
    <property type="entry name" value="SOD-like_Cu/Zn_dom_sf"/>
</dbReference>
<keyword evidence="2" id="KW-1185">Reference proteome</keyword>
<gene>
    <name evidence="1" type="ORF">OXX778_LOCUS11977</name>
</gene>
<protein>
    <recommendedName>
        <fullName evidence="3">Superoxide dismutase</fullName>
    </recommendedName>
</protein>
<proteinExistence type="predicted"/>
<evidence type="ECO:0008006" key="3">
    <source>
        <dbReference type="Google" id="ProtNLM"/>
    </source>
</evidence>
<dbReference type="Proteomes" id="UP000663879">
    <property type="component" value="Unassembled WGS sequence"/>
</dbReference>
<evidence type="ECO:0000313" key="1">
    <source>
        <dbReference type="EMBL" id="CAF0912518.1"/>
    </source>
</evidence>
<dbReference type="SUPFAM" id="SSF49329">
    <property type="entry name" value="Cu,Zn superoxide dismutase-like"/>
    <property type="match status" value="1"/>
</dbReference>
<reference evidence="1" key="1">
    <citation type="submission" date="2021-02" db="EMBL/GenBank/DDBJ databases">
        <authorList>
            <person name="Nowell W R."/>
        </authorList>
    </citation>
    <scope>NUCLEOTIDE SEQUENCE</scope>
    <source>
        <strain evidence="1">Ploen Becks lab</strain>
    </source>
</reference>
<dbReference type="GO" id="GO:0006801">
    <property type="term" value="P:superoxide metabolic process"/>
    <property type="evidence" value="ECO:0007669"/>
    <property type="project" value="InterPro"/>
</dbReference>
<organism evidence="1 2">
    <name type="scientific">Brachionus calyciflorus</name>
    <dbReference type="NCBI Taxonomy" id="104777"/>
    <lineage>
        <taxon>Eukaryota</taxon>
        <taxon>Metazoa</taxon>
        <taxon>Spiralia</taxon>
        <taxon>Gnathifera</taxon>
        <taxon>Rotifera</taxon>
        <taxon>Eurotatoria</taxon>
        <taxon>Monogononta</taxon>
        <taxon>Pseudotrocha</taxon>
        <taxon>Ploima</taxon>
        <taxon>Brachionidae</taxon>
        <taxon>Brachionus</taxon>
    </lineage>
</organism>
<dbReference type="GO" id="GO:0046872">
    <property type="term" value="F:metal ion binding"/>
    <property type="evidence" value="ECO:0007669"/>
    <property type="project" value="InterPro"/>
</dbReference>
<evidence type="ECO:0000313" key="2">
    <source>
        <dbReference type="Proteomes" id="UP000663879"/>
    </source>
</evidence>
<dbReference type="EMBL" id="CAJNOC010002101">
    <property type="protein sequence ID" value="CAF0912518.1"/>
    <property type="molecule type" value="Genomic_DNA"/>
</dbReference>
<name>A0A814ABS2_9BILA</name>
<comment type="caution">
    <text evidence="1">The sequence shown here is derived from an EMBL/GenBank/DDBJ whole genome shotgun (WGS) entry which is preliminary data.</text>
</comment>
<dbReference type="AlphaFoldDB" id="A0A814ABS2"/>
<dbReference type="OrthoDB" id="666972at2759"/>